<accession>A0A6I6DBM8</accession>
<organism evidence="3 4">
    <name type="scientific">Candidatus Syntrophocurvum alkaliphilum</name>
    <dbReference type="NCBI Taxonomy" id="2293317"/>
    <lineage>
        <taxon>Bacteria</taxon>
        <taxon>Bacillati</taxon>
        <taxon>Bacillota</taxon>
        <taxon>Clostridia</taxon>
        <taxon>Eubacteriales</taxon>
        <taxon>Syntrophomonadaceae</taxon>
        <taxon>Candidatus Syntrophocurvum</taxon>
    </lineage>
</organism>
<dbReference type="Gene3D" id="3.40.640.10">
    <property type="entry name" value="Type I PLP-dependent aspartate aminotransferase-like (Major domain)"/>
    <property type="match status" value="1"/>
</dbReference>
<dbReference type="Gene3D" id="3.90.1150.10">
    <property type="entry name" value="Aspartate Aminotransferase, domain 1"/>
    <property type="match status" value="1"/>
</dbReference>
<dbReference type="GO" id="GO:0008483">
    <property type="term" value="F:transaminase activity"/>
    <property type="evidence" value="ECO:0007669"/>
    <property type="project" value="InterPro"/>
</dbReference>
<dbReference type="KEGG" id="salq:SYNTR_0271"/>
<dbReference type="OrthoDB" id="9801052at2"/>
<keyword evidence="2" id="KW-0663">Pyridoxal phosphate</keyword>
<reference evidence="4" key="1">
    <citation type="journal article" date="2019" name="Microbiology">
        <title>Complete Genome Sequence of an Uncultured Bacterium of the Candidate Phylum Bipolaricaulota.</title>
        <authorList>
            <person name="Kadnikov V.V."/>
            <person name="Mardanov A.V."/>
            <person name="Beletsky A.V."/>
            <person name="Frank Y.A."/>
            <person name="Karnachuk O.V."/>
            <person name="Ravin N.V."/>
        </authorList>
    </citation>
    <scope>NUCLEOTIDE SEQUENCE [LARGE SCALE GENOMIC DNA]</scope>
</reference>
<evidence type="ECO:0000313" key="3">
    <source>
        <dbReference type="EMBL" id="QGT98864.1"/>
    </source>
</evidence>
<dbReference type="InterPro" id="IPR005814">
    <property type="entry name" value="Aminotrans_3"/>
</dbReference>
<dbReference type="CDD" id="cd00610">
    <property type="entry name" value="OAT_like"/>
    <property type="match status" value="1"/>
</dbReference>
<dbReference type="Proteomes" id="UP000426444">
    <property type="component" value="Chromosome"/>
</dbReference>
<dbReference type="InterPro" id="IPR015424">
    <property type="entry name" value="PyrdxlP-dep_Trfase"/>
</dbReference>
<dbReference type="InterPro" id="IPR049704">
    <property type="entry name" value="Aminotrans_3_PPA_site"/>
</dbReference>
<dbReference type="RefSeq" id="WP_156202814.1">
    <property type="nucleotide sequence ID" value="NZ_CP046457.1"/>
</dbReference>
<evidence type="ECO:0000313" key="4">
    <source>
        <dbReference type="Proteomes" id="UP000426444"/>
    </source>
</evidence>
<dbReference type="PANTHER" id="PTHR11986:SF121">
    <property type="entry name" value="BLR3010 PROTEIN"/>
    <property type="match status" value="1"/>
</dbReference>
<dbReference type="EMBL" id="CP046457">
    <property type="protein sequence ID" value="QGT98864.1"/>
    <property type="molecule type" value="Genomic_DNA"/>
</dbReference>
<evidence type="ECO:0008006" key="5">
    <source>
        <dbReference type="Google" id="ProtNLM"/>
    </source>
</evidence>
<dbReference type="PANTHER" id="PTHR11986">
    <property type="entry name" value="AMINOTRANSFERASE CLASS III"/>
    <property type="match status" value="1"/>
</dbReference>
<name>A0A6I6DBM8_9FIRM</name>
<dbReference type="PROSITE" id="PS00600">
    <property type="entry name" value="AA_TRANSFER_CLASS_3"/>
    <property type="match status" value="1"/>
</dbReference>
<dbReference type="GO" id="GO:0030170">
    <property type="term" value="F:pyridoxal phosphate binding"/>
    <property type="evidence" value="ECO:0007669"/>
    <property type="project" value="InterPro"/>
</dbReference>
<dbReference type="InterPro" id="IPR050103">
    <property type="entry name" value="Class-III_PLP-dep_AT"/>
</dbReference>
<evidence type="ECO:0000256" key="1">
    <source>
        <dbReference type="ARBA" id="ARBA00001933"/>
    </source>
</evidence>
<dbReference type="GO" id="GO:0042802">
    <property type="term" value="F:identical protein binding"/>
    <property type="evidence" value="ECO:0007669"/>
    <property type="project" value="TreeGrafter"/>
</dbReference>
<dbReference type="InterPro" id="IPR015421">
    <property type="entry name" value="PyrdxlP-dep_Trfase_major"/>
</dbReference>
<dbReference type="Gene3D" id="3.40.50.720">
    <property type="entry name" value="NAD(P)-binding Rossmann-like Domain"/>
    <property type="match status" value="1"/>
</dbReference>
<dbReference type="FunFam" id="3.40.640.10:FF:000004">
    <property type="entry name" value="Acetylornithine aminotransferase"/>
    <property type="match status" value="1"/>
</dbReference>
<comment type="cofactor">
    <cofactor evidence="1">
        <name>pyridoxal 5'-phosphate</name>
        <dbReference type="ChEBI" id="CHEBI:597326"/>
    </cofactor>
</comment>
<proteinExistence type="predicted"/>
<protein>
    <recommendedName>
        <fullName evidence="5">Acetylornithine aminotransferase</fullName>
    </recommendedName>
</protein>
<dbReference type="AlphaFoldDB" id="A0A6I6DBM8"/>
<evidence type="ECO:0000256" key="2">
    <source>
        <dbReference type="ARBA" id="ARBA00022898"/>
    </source>
</evidence>
<keyword evidence="4" id="KW-1185">Reference proteome</keyword>
<dbReference type="SUPFAM" id="SSF53383">
    <property type="entry name" value="PLP-dependent transferases"/>
    <property type="match status" value="1"/>
</dbReference>
<dbReference type="Pfam" id="PF00202">
    <property type="entry name" value="Aminotran_3"/>
    <property type="match status" value="1"/>
</dbReference>
<sequence>MLDHKMDLLNPTIYELLKNFQLDKVYVKGEGSYLWDDDNNRYLDFIAQYGAVPFGYNPKFIWDAITEVRDKGLPSMVQPSLPPIALNLANRLMEITPGDLCYTTFTQSGAEAVEAAVKLARSSTKKPVIISTINSFHGKTLGALSATGREVYQTPFGAPVNGFIQIPFNDINALEDVLVKMGDKVAAFIVEPIQGEGGMLTATKGYLKAVQELCRKHNVLFILDEIQTGLGRTGTLFASDFEEVEPDILLLAKALGGGILPLGVCISSSQVWNDEFGSLHSSTFANNNVTSAAGLAVIEELTKDNQALINEISKKGDYLFNKVVNLKENYPEIIREVRGRGLMIGIEFNDFDDCGSYDMTYLTDKGGFTALLAGFLLNVYNIRIVPFLNNPMTLRLEPVLTISYEEIDYVLDALETVCKIIEKQDFAQLYKYLVGDYSKPNEIVNYRLKGNKIKSSQLMEGEKPSKKFAFIIHYPAPEDVVLNNPSFERFSRQQLYEFMKWQSNTTEPGIVCHMPAIKSLDGTVVEGWLIGVPFGGREIMELPNNEVVDVIAKAVDIGRDLGADIVGLGALTSVVTRGGRAVQGRGVAITSGNSYTTLIAMDALYAGAQKMKIELDNAQGAVLGATGSIGRACALMLSDQVINMSLLGNPKHPTSSKNRLSSLAQEIFERGKRRYQKQNYSGISLWLNNLVVILSNKNKQKADDLLIRINDNKEELELDYIKSLCKYVNIDFPIKMSVDIANELAKSDMIVAASNSPDYLVYPEHLKSGAVVCDVARPADVSPRVYEERNDVLILEGGLVSYPDKIAFGPNLGYREGVSLACLSETVLLALEGDKKDYSIGMKLSLETVDYLRFLAQKHGFGLAGLRMGNEEIDDKKIEKIYQNSLNLDQVDNL</sequence>
<dbReference type="InterPro" id="IPR015422">
    <property type="entry name" value="PyrdxlP-dep_Trfase_small"/>
</dbReference>
<gene>
    <name evidence="3" type="ORF">SYNTR_0271</name>
</gene>